<protein>
    <submittedName>
        <fullName evidence="1">Uncharacterized protein</fullName>
    </submittedName>
</protein>
<comment type="caution">
    <text evidence="1">The sequence shown here is derived from an EMBL/GenBank/DDBJ whole genome shotgun (WGS) entry which is preliminary data.</text>
</comment>
<dbReference type="Proteomes" id="UP000034794">
    <property type="component" value="Unassembled WGS sequence"/>
</dbReference>
<dbReference type="AlphaFoldDB" id="A0A0G1SKU8"/>
<proteinExistence type="predicted"/>
<dbReference type="EMBL" id="LCMI01000001">
    <property type="protein sequence ID" value="KKU33940.1"/>
    <property type="molecule type" value="Genomic_DNA"/>
</dbReference>
<evidence type="ECO:0000313" key="1">
    <source>
        <dbReference type="EMBL" id="KKU33940.1"/>
    </source>
</evidence>
<evidence type="ECO:0000313" key="2">
    <source>
        <dbReference type="Proteomes" id="UP000034794"/>
    </source>
</evidence>
<sequence length="167" mass="18460">MSEDQKFNEHEITAFWDEVKTALGNQMEGRRVVIFAARKMDERAGARLEKEVNDLGAKVVLRSQEKPIPGGSVSTYLEDYNKADATIVIAPEFCDPFPSSENRVILDTIKKLCTGQTDSYKVVAFSPNHLRQAFGFIGKAKGGYVKLGNLNAGKDFAEKLLEACAIN</sequence>
<organism evidence="1 2">
    <name type="scientific">Candidatus Collierbacteria bacterium GW2011_GWA2_46_26</name>
    <dbReference type="NCBI Taxonomy" id="1618381"/>
    <lineage>
        <taxon>Bacteria</taxon>
        <taxon>Candidatus Collieribacteriota</taxon>
    </lineage>
</organism>
<name>A0A0G1SKU8_9BACT</name>
<reference evidence="1 2" key="1">
    <citation type="journal article" date="2015" name="Nature">
        <title>rRNA introns, odd ribosomes, and small enigmatic genomes across a large radiation of phyla.</title>
        <authorList>
            <person name="Brown C.T."/>
            <person name="Hug L.A."/>
            <person name="Thomas B.C."/>
            <person name="Sharon I."/>
            <person name="Castelle C.J."/>
            <person name="Singh A."/>
            <person name="Wilkins M.J."/>
            <person name="Williams K.H."/>
            <person name="Banfield J.F."/>
        </authorList>
    </citation>
    <scope>NUCLEOTIDE SEQUENCE [LARGE SCALE GENOMIC DNA]</scope>
</reference>
<gene>
    <name evidence="1" type="ORF">UX47_C0001G0223</name>
</gene>
<accession>A0A0G1SKU8</accession>